<proteinExistence type="predicted"/>
<sequence length="32" mass="3642">MSHANNVDGSRIHGCYCLGVTRLSQFGYRNER</sequence>
<accession>A0A8S9YBV6</accession>
<evidence type="ECO:0000313" key="2">
    <source>
        <dbReference type="Proteomes" id="UP000822476"/>
    </source>
</evidence>
<comment type="caution">
    <text evidence="1">The sequence shown here is derived from an EMBL/GenBank/DDBJ whole genome shotgun (WGS) entry which is preliminary data.</text>
</comment>
<organism evidence="1 2">
    <name type="scientific">Paragonimus skrjabini miyazakii</name>
    <dbReference type="NCBI Taxonomy" id="59628"/>
    <lineage>
        <taxon>Eukaryota</taxon>
        <taxon>Metazoa</taxon>
        <taxon>Spiralia</taxon>
        <taxon>Lophotrochozoa</taxon>
        <taxon>Platyhelminthes</taxon>
        <taxon>Trematoda</taxon>
        <taxon>Digenea</taxon>
        <taxon>Plagiorchiida</taxon>
        <taxon>Troglotremata</taxon>
        <taxon>Troglotrematidae</taxon>
        <taxon>Paragonimus</taxon>
    </lineage>
</organism>
<reference evidence="1" key="1">
    <citation type="submission" date="2019-07" db="EMBL/GenBank/DDBJ databases">
        <title>Annotation for the trematode Paragonimus miyazaki's.</title>
        <authorList>
            <person name="Choi Y.-J."/>
        </authorList>
    </citation>
    <scope>NUCLEOTIDE SEQUENCE</scope>
    <source>
        <strain evidence="1">Japan</strain>
    </source>
</reference>
<protein>
    <submittedName>
        <fullName evidence="1">Uncharacterized protein</fullName>
    </submittedName>
</protein>
<dbReference type="Proteomes" id="UP000822476">
    <property type="component" value="Unassembled WGS sequence"/>
</dbReference>
<gene>
    <name evidence="1" type="ORF">EG68_12519</name>
</gene>
<keyword evidence="2" id="KW-1185">Reference proteome</keyword>
<evidence type="ECO:0000313" key="1">
    <source>
        <dbReference type="EMBL" id="KAF7232000.1"/>
    </source>
</evidence>
<name>A0A8S9YBV6_9TREM</name>
<dbReference type="EMBL" id="JTDE01022157">
    <property type="protein sequence ID" value="KAF7232000.1"/>
    <property type="molecule type" value="Genomic_DNA"/>
</dbReference>
<dbReference type="AlphaFoldDB" id="A0A8S9YBV6"/>